<organism evidence="2 3">
    <name type="scientific">Deinandra increscens subsp. villosa</name>
    <dbReference type="NCBI Taxonomy" id="3103831"/>
    <lineage>
        <taxon>Eukaryota</taxon>
        <taxon>Viridiplantae</taxon>
        <taxon>Streptophyta</taxon>
        <taxon>Embryophyta</taxon>
        <taxon>Tracheophyta</taxon>
        <taxon>Spermatophyta</taxon>
        <taxon>Magnoliopsida</taxon>
        <taxon>eudicotyledons</taxon>
        <taxon>Gunneridae</taxon>
        <taxon>Pentapetalae</taxon>
        <taxon>asterids</taxon>
        <taxon>campanulids</taxon>
        <taxon>Asterales</taxon>
        <taxon>Asteraceae</taxon>
        <taxon>Asteroideae</taxon>
        <taxon>Heliantheae alliance</taxon>
        <taxon>Madieae</taxon>
        <taxon>Madiinae</taxon>
        <taxon>Deinandra</taxon>
    </lineage>
</organism>
<evidence type="ECO:0000313" key="2">
    <source>
        <dbReference type="EMBL" id="KAK9062536.1"/>
    </source>
</evidence>
<proteinExistence type="predicted"/>
<dbReference type="EMBL" id="JBCNJP010000019">
    <property type="protein sequence ID" value="KAK9062536.1"/>
    <property type="molecule type" value="Genomic_DNA"/>
</dbReference>
<keyword evidence="3" id="KW-1185">Reference proteome</keyword>
<protein>
    <submittedName>
        <fullName evidence="2">Uncharacterized protein</fullName>
    </submittedName>
</protein>
<reference evidence="2 3" key="1">
    <citation type="submission" date="2024-04" db="EMBL/GenBank/DDBJ databases">
        <title>The reference genome of an endangered Asteraceae, Deinandra increscens subsp. villosa, native to the Central Coast of California.</title>
        <authorList>
            <person name="Guilliams M."/>
            <person name="Hasenstab-Lehman K."/>
            <person name="Meyer R."/>
            <person name="Mcevoy S."/>
        </authorList>
    </citation>
    <scope>NUCLEOTIDE SEQUENCE [LARGE SCALE GENOMIC DNA]</scope>
    <source>
        <tissue evidence="2">Leaf</tissue>
    </source>
</reference>
<name>A0AAP0GUT9_9ASTR</name>
<comment type="caution">
    <text evidence="2">The sequence shown here is derived from an EMBL/GenBank/DDBJ whole genome shotgun (WGS) entry which is preliminary data.</text>
</comment>
<feature type="signal peptide" evidence="1">
    <location>
        <begin position="1"/>
        <end position="24"/>
    </location>
</feature>
<dbReference type="Proteomes" id="UP001408789">
    <property type="component" value="Unassembled WGS sequence"/>
</dbReference>
<sequence>MARLTIITLVIVAILVCGAPCLDARKLLSDEKKGSIMEGSLVKSGLGKPSGLSDEKLFALHLARIDRILVVSTPSPGAGN</sequence>
<dbReference type="AlphaFoldDB" id="A0AAP0GUT9"/>
<feature type="chain" id="PRO_5042838410" evidence="1">
    <location>
        <begin position="25"/>
        <end position="80"/>
    </location>
</feature>
<evidence type="ECO:0000313" key="3">
    <source>
        <dbReference type="Proteomes" id="UP001408789"/>
    </source>
</evidence>
<evidence type="ECO:0000256" key="1">
    <source>
        <dbReference type="SAM" id="SignalP"/>
    </source>
</evidence>
<gene>
    <name evidence="2" type="ORF">SSX86_019723</name>
</gene>
<accession>A0AAP0GUT9</accession>
<keyword evidence="1" id="KW-0732">Signal</keyword>